<proteinExistence type="predicted"/>
<dbReference type="RefSeq" id="WP_168239227.1">
    <property type="nucleotide sequence ID" value="NZ_CP050995.1"/>
</dbReference>
<name>A0ABX6KUE1_CHRGL</name>
<accession>A0ABX6KUE1</accession>
<keyword evidence="2" id="KW-1185">Reference proteome</keyword>
<protein>
    <submittedName>
        <fullName evidence="1">Uncharacterized protein</fullName>
    </submittedName>
</protein>
<reference evidence="1 2" key="1">
    <citation type="submission" date="2019-09" db="EMBL/GenBank/DDBJ databases">
        <title>FDA dAtabase for Regulatory Grade micrObial Sequences (FDA-ARGOS): Supporting development and validation of Infectious Disease Dx tests.</title>
        <authorList>
            <person name="Sciortino C."/>
            <person name="Tallon L."/>
            <person name="Sadzewicz L."/>
            <person name="Vavikolanu K."/>
            <person name="Mehta A."/>
            <person name="Aluvathingal J."/>
            <person name="Nadendla S."/>
            <person name="Nandy P."/>
            <person name="Geyer C."/>
            <person name="Yan Y."/>
            <person name="Sichtig H."/>
        </authorList>
    </citation>
    <scope>NUCLEOTIDE SEQUENCE [LARGE SCALE GENOMIC DNA]</scope>
    <source>
        <strain evidence="1 2">FDAARGOS_636</strain>
    </source>
</reference>
<evidence type="ECO:0000313" key="1">
    <source>
        <dbReference type="EMBL" id="QIY92219.1"/>
    </source>
</evidence>
<sequence length="154" mass="18120">MKLISMTEFILQQNEIRKQYEYPFEVNDKTIEFAKVVLKYAKFLRQPLSLGMFVPVDEDGNVLEEPKRWQDYLEAPESFDGNSEWHEFYKYEIAQEKVLFEGVKTIIKENFFFIEEKDGSWLRVLKKDTVAIVEDLLKISGVELTPSALKQIGL</sequence>
<dbReference type="EMBL" id="CP050995">
    <property type="protein sequence ID" value="QIY92219.1"/>
    <property type="molecule type" value="Genomic_DNA"/>
</dbReference>
<gene>
    <name evidence="1" type="ORF">FOB44_16805</name>
</gene>
<organism evidence="1 2">
    <name type="scientific">Chryseobacterium gallinarum</name>
    <dbReference type="NCBI Taxonomy" id="1324352"/>
    <lineage>
        <taxon>Bacteria</taxon>
        <taxon>Pseudomonadati</taxon>
        <taxon>Bacteroidota</taxon>
        <taxon>Flavobacteriia</taxon>
        <taxon>Flavobacteriales</taxon>
        <taxon>Weeksellaceae</taxon>
        <taxon>Chryseobacterium group</taxon>
        <taxon>Chryseobacterium</taxon>
    </lineage>
</organism>
<dbReference type="Proteomes" id="UP000501570">
    <property type="component" value="Chromosome"/>
</dbReference>
<evidence type="ECO:0000313" key="2">
    <source>
        <dbReference type="Proteomes" id="UP000501570"/>
    </source>
</evidence>